<dbReference type="RefSeq" id="WP_386436214.1">
    <property type="nucleotide sequence ID" value="NZ_JBHSBB010000029.1"/>
</dbReference>
<name>A0ABV8HXS4_9ACTN</name>
<reference evidence="2" key="1">
    <citation type="journal article" date="2019" name="Int. J. Syst. Evol. Microbiol.">
        <title>The Global Catalogue of Microorganisms (GCM) 10K type strain sequencing project: providing services to taxonomists for standard genome sequencing and annotation.</title>
        <authorList>
            <consortium name="The Broad Institute Genomics Platform"/>
            <consortium name="The Broad Institute Genome Sequencing Center for Infectious Disease"/>
            <person name="Wu L."/>
            <person name="Ma J."/>
        </authorList>
    </citation>
    <scope>NUCLEOTIDE SEQUENCE [LARGE SCALE GENOMIC DNA]</scope>
    <source>
        <strain evidence="2">CGMCC 4.7237</strain>
    </source>
</reference>
<gene>
    <name evidence="1" type="ORF">ACFO3J_30360</name>
</gene>
<evidence type="ECO:0000313" key="2">
    <source>
        <dbReference type="Proteomes" id="UP001595765"/>
    </source>
</evidence>
<accession>A0ABV8HXS4</accession>
<organism evidence="1 2">
    <name type="scientific">Streptomyces polygonati</name>
    <dbReference type="NCBI Taxonomy" id="1617087"/>
    <lineage>
        <taxon>Bacteria</taxon>
        <taxon>Bacillati</taxon>
        <taxon>Actinomycetota</taxon>
        <taxon>Actinomycetes</taxon>
        <taxon>Kitasatosporales</taxon>
        <taxon>Streptomycetaceae</taxon>
        <taxon>Streptomyces</taxon>
    </lineage>
</organism>
<sequence>MSTVYPYPTLVGQIDVGVRKASIDGKALQLALISQQERVVALHQVERDNWQEGVLELEVVLPRAELADGPWASVVCVAILTEGATNTRVVSRLERARDDSHWRGEVRVLRSMHLARATLDVSVVGSFGGIDGRIIGNSEKPWFIDFLARTPVRQREVEIVEVDFRDGERDWLRPFKEAPWVVDTSGDMPTVLLNTSFEGVADLLGQPRGPLEKAAAGLVAAQIAGDAWTAMFHSAIADLEFDDDGTPRLPGNWRESVLRAMLPDVFPGRSLADALLDAHNRRTEGQGWADLQPKIQYAAARRALVPKNLTTAIRAVARIQEGATR</sequence>
<dbReference type="Proteomes" id="UP001595765">
    <property type="component" value="Unassembled WGS sequence"/>
</dbReference>
<protein>
    <submittedName>
        <fullName evidence="1">Uncharacterized protein</fullName>
    </submittedName>
</protein>
<comment type="caution">
    <text evidence="1">The sequence shown here is derived from an EMBL/GenBank/DDBJ whole genome shotgun (WGS) entry which is preliminary data.</text>
</comment>
<proteinExistence type="predicted"/>
<evidence type="ECO:0000313" key="1">
    <source>
        <dbReference type="EMBL" id="MFC4035743.1"/>
    </source>
</evidence>
<keyword evidence="2" id="KW-1185">Reference proteome</keyword>
<dbReference type="EMBL" id="JBHSBB010000029">
    <property type="protein sequence ID" value="MFC4035743.1"/>
    <property type="molecule type" value="Genomic_DNA"/>
</dbReference>